<dbReference type="InParanoid" id="A0A2I0LLK2"/>
<comment type="caution">
    <text evidence="1">The sequence shown here is derived from an EMBL/GenBank/DDBJ whole genome shotgun (WGS) entry which is preliminary data.</text>
</comment>
<dbReference type="EMBL" id="AKCR02000214">
    <property type="protein sequence ID" value="PKK18300.1"/>
    <property type="molecule type" value="Genomic_DNA"/>
</dbReference>
<sequence length="64" mass="7482">MNARWKKKIAMGRAPCHAMGRFGARWNLPFGLVWEDFQLPCFPSHPLVLMCHSYTSPRSWDHLP</sequence>
<organism evidence="1 2">
    <name type="scientific">Columba livia</name>
    <name type="common">Rock dove</name>
    <dbReference type="NCBI Taxonomy" id="8932"/>
    <lineage>
        <taxon>Eukaryota</taxon>
        <taxon>Metazoa</taxon>
        <taxon>Chordata</taxon>
        <taxon>Craniata</taxon>
        <taxon>Vertebrata</taxon>
        <taxon>Euteleostomi</taxon>
        <taxon>Archelosauria</taxon>
        <taxon>Archosauria</taxon>
        <taxon>Dinosauria</taxon>
        <taxon>Saurischia</taxon>
        <taxon>Theropoda</taxon>
        <taxon>Coelurosauria</taxon>
        <taxon>Aves</taxon>
        <taxon>Neognathae</taxon>
        <taxon>Neoaves</taxon>
        <taxon>Columbimorphae</taxon>
        <taxon>Columbiformes</taxon>
        <taxon>Columbidae</taxon>
        <taxon>Columba</taxon>
    </lineage>
</organism>
<feature type="non-terminal residue" evidence="1">
    <location>
        <position position="64"/>
    </location>
</feature>
<protein>
    <submittedName>
        <fullName evidence="1">Phorbol-12-myristate-13-acetate-induced protein 1</fullName>
    </submittedName>
</protein>
<evidence type="ECO:0000313" key="2">
    <source>
        <dbReference type="Proteomes" id="UP000053872"/>
    </source>
</evidence>
<name>A0A2I0LLK2_COLLI</name>
<accession>A0A2I0LLK2</accession>
<proteinExistence type="predicted"/>
<dbReference type="AlphaFoldDB" id="A0A2I0LLK2"/>
<gene>
    <name evidence="1" type="primary">PMAIP1</name>
    <name evidence="1" type="ORF">A306_00014518</name>
</gene>
<keyword evidence="2" id="KW-1185">Reference proteome</keyword>
<dbReference type="Proteomes" id="UP000053872">
    <property type="component" value="Unassembled WGS sequence"/>
</dbReference>
<reference evidence="1 2" key="1">
    <citation type="journal article" date="2013" name="Science">
        <title>Genomic diversity and evolution of the head crest in the rock pigeon.</title>
        <authorList>
            <person name="Shapiro M.D."/>
            <person name="Kronenberg Z."/>
            <person name="Li C."/>
            <person name="Domyan E.T."/>
            <person name="Pan H."/>
            <person name="Campbell M."/>
            <person name="Tan H."/>
            <person name="Huff C.D."/>
            <person name="Hu H."/>
            <person name="Vickrey A.I."/>
            <person name="Nielsen S.C."/>
            <person name="Stringham S.A."/>
            <person name="Hu H."/>
            <person name="Willerslev E."/>
            <person name="Gilbert M.T."/>
            <person name="Yandell M."/>
            <person name="Zhang G."/>
            <person name="Wang J."/>
        </authorList>
    </citation>
    <scope>NUCLEOTIDE SEQUENCE [LARGE SCALE GENOMIC DNA]</scope>
    <source>
        <tissue evidence="1">Blood</tissue>
    </source>
</reference>
<evidence type="ECO:0000313" key="1">
    <source>
        <dbReference type="EMBL" id="PKK18300.1"/>
    </source>
</evidence>